<dbReference type="PANTHER" id="PTHR11911:SF111">
    <property type="entry name" value="INOSINE-5'-MONOPHOSPHATE DEHYDROGENASE"/>
    <property type="match status" value="1"/>
</dbReference>
<feature type="non-terminal residue" evidence="3">
    <location>
        <position position="65"/>
    </location>
</feature>
<dbReference type="Pfam" id="PF00478">
    <property type="entry name" value="IMPDH"/>
    <property type="match status" value="1"/>
</dbReference>
<accession>A0A1Y3BWP3</accession>
<sequence>MTLIIEHSIVLPLSDFLVLPGYIDFAADQVRITTQLTKAIQLNTPLVSSPMDTVTESDMAIAMAV</sequence>
<dbReference type="GO" id="GO:0005737">
    <property type="term" value="C:cytoplasm"/>
    <property type="evidence" value="ECO:0007669"/>
    <property type="project" value="TreeGrafter"/>
</dbReference>
<evidence type="ECO:0000313" key="4">
    <source>
        <dbReference type="Proteomes" id="UP000194236"/>
    </source>
</evidence>
<evidence type="ECO:0000256" key="1">
    <source>
        <dbReference type="ARBA" id="ARBA00005502"/>
    </source>
</evidence>
<dbReference type="Proteomes" id="UP000194236">
    <property type="component" value="Unassembled WGS sequence"/>
</dbReference>
<dbReference type="InterPro" id="IPR001093">
    <property type="entry name" value="IMP_DH_GMPRt"/>
</dbReference>
<dbReference type="GO" id="GO:0003938">
    <property type="term" value="F:IMP dehydrogenase activity"/>
    <property type="evidence" value="ECO:0007669"/>
    <property type="project" value="InterPro"/>
</dbReference>
<dbReference type="EMBL" id="MUJZ01003245">
    <property type="protein sequence ID" value="OTF83545.1"/>
    <property type="molecule type" value="Genomic_DNA"/>
</dbReference>
<reference evidence="3 4" key="1">
    <citation type="submission" date="2017-03" db="EMBL/GenBank/DDBJ databases">
        <title>Genome Survey of Euroglyphus maynei.</title>
        <authorList>
            <person name="Arlian L.G."/>
            <person name="Morgan M.S."/>
            <person name="Rider S.D."/>
        </authorList>
    </citation>
    <scope>NUCLEOTIDE SEQUENCE [LARGE SCALE GENOMIC DNA]</scope>
    <source>
        <strain evidence="3">Arlian Lab</strain>
        <tissue evidence="3">Whole body</tissue>
    </source>
</reference>
<dbReference type="Gene3D" id="3.20.20.70">
    <property type="entry name" value="Aldolase class I"/>
    <property type="match status" value="1"/>
</dbReference>
<feature type="domain" description="IMP dehydrogenase/GMP reductase" evidence="2">
    <location>
        <begin position="14"/>
        <end position="64"/>
    </location>
</feature>
<protein>
    <recommendedName>
        <fullName evidence="2">IMP dehydrogenase/GMP reductase domain-containing protein</fullName>
    </recommendedName>
</protein>
<dbReference type="OrthoDB" id="416622at2759"/>
<dbReference type="SUPFAM" id="SSF51412">
    <property type="entry name" value="Inosine monophosphate dehydrogenase (IMPDH)"/>
    <property type="match status" value="1"/>
</dbReference>
<dbReference type="InterPro" id="IPR013785">
    <property type="entry name" value="Aldolase_TIM"/>
</dbReference>
<dbReference type="PANTHER" id="PTHR11911">
    <property type="entry name" value="INOSINE-5-MONOPHOSPHATE DEHYDROGENASE RELATED"/>
    <property type="match status" value="1"/>
</dbReference>
<comment type="caution">
    <text evidence="3">The sequence shown here is derived from an EMBL/GenBank/DDBJ whole genome shotgun (WGS) entry which is preliminary data.</text>
</comment>
<comment type="similarity">
    <text evidence="1">Belongs to the IMPDH/GMPR family.</text>
</comment>
<dbReference type="GO" id="GO:0006183">
    <property type="term" value="P:GTP biosynthetic process"/>
    <property type="evidence" value="ECO:0007669"/>
    <property type="project" value="TreeGrafter"/>
</dbReference>
<organism evidence="3 4">
    <name type="scientific">Euroglyphus maynei</name>
    <name type="common">Mayne's house dust mite</name>
    <dbReference type="NCBI Taxonomy" id="6958"/>
    <lineage>
        <taxon>Eukaryota</taxon>
        <taxon>Metazoa</taxon>
        <taxon>Ecdysozoa</taxon>
        <taxon>Arthropoda</taxon>
        <taxon>Chelicerata</taxon>
        <taxon>Arachnida</taxon>
        <taxon>Acari</taxon>
        <taxon>Acariformes</taxon>
        <taxon>Sarcoptiformes</taxon>
        <taxon>Astigmata</taxon>
        <taxon>Psoroptidia</taxon>
        <taxon>Analgoidea</taxon>
        <taxon>Pyroglyphidae</taxon>
        <taxon>Pyroglyphinae</taxon>
        <taxon>Euroglyphus</taxon>
    </lineage>
</organism>
<keyword evidence="4" id="KW-1185">Reference proteome</keyword>
<dbReference type="AlphaFoldDB" id="A0A1Y3BWP3"/>
<name>A0A1Y3BWP3_EURMA</name>
<evidence type="ECO:0000313" key="3">
    <source>
        <dbReference type="EMBL" id="OTF83545.1"/>
    </source>
</evidence>
<gene>
    <name evidence="3" type="ORF">BLA29_015330</name>
</gene>
<evidence type="ECO:0000259" key="2">
    <source>
        <dbReference type="Pfam" id="PF00478"/>
    </source>
</evidence>
<proteinExistence type="inferred from homology"/>
<dbReference type="InterPro" id="IPR005990">
    <property type="entry name" value="IMP_DH"/>
</dbReference>